<dbReference type="AlphaFoldDB" id="A0A9W9YAY1"/>
<protein>
    <recommendedName>
        <fullName evidence="9">G-protein coupled receptors family 1 profile domain-containing protein</fullName>
    </recommendedName>
</protein>
<reference evidence="10" key="1">
    <citation type="submission" date="2023-01" db="EMBL/GenBank/DDBJ databases">
        <title>Genome assembly of the deep-sea coral Lophelia pertusa.</title>
        <authorList>
            <person name="Herrera S."/>
            <person name="Cordes E."/>
        </authorList>
    </citation>
    <scope>NUCLEOTIDE SEQUENCE</scope>
    <source>
        <strain evidence="10">USNM1676648</strain>
        <tissue evidence="10">Polyp</tissue>
    </source>
</reference>
<feature type="transmembrane region" description="Helical" evidence="8">
    <location>
        <begin position="46"/>
        <end position="66"/>
    </location>
</feature>
<accession>A0A9W9YAY1</accession>
<dbReference type="InterPro" id="IPR017452">
    <property type="entry name" value="GPCR_Rhodpsn_7TM"/>
</dbReference>
<feature type="transmembrane region" description="Helical" evidence="8">
    <location>
        <begin position="256"/>
        <end position="279"/>
    </location>
</feature>
<dbReference type="Pfam" id="PF00001">
    <property type="entry name" value="7tm_1"/>
    <property type="match status" value="1"/>
</dbReference>
<feature type="transmembrane region" description="Helical" evidence="8">
    <location>
        <begin position="291"/>
        <end position="310"/>
    </location>
</feature>
<evidence type="ECO:0000313" key="11">
    <source>
        <dbReference type="Proteomes" id="UP001163046"/>
    </source>
</evidence>
<name>A0A9W9YAY1_9CNID</name>
<evidence type="ECO:0000256" key="5">
    <source>
        <dbReference type="ARBA" id="ARBA00022989"/>
    </source>
</evidence>
<dbReference type="Gene3D" id="1.20.1070.10">
    <property type="entry name" value="Rhodopsin 7-helix transmembrane proteins"/>
    <property type="match status" value="1"/>
</dbReference>
<evidence type="ECO:0000256" key="7">
    <source>
        <dbReference type="SAM" id="MobiDB-lite"/>
    </source>
</evidence>
<evidence type="ECO:0000259" key="9">
    <source>
        <dbReference type="PROSITE" id="PS50262"/>
    </source>
</evidence>
<dbReference type="PANTHER" id="PTHR24372">
    <property type="entry name" value="GLYCOPROTEIN HORMONE RECEPTOR"/>
    <property type="match status" value="1"/>
</dbReference>
<dbReference type="GO" id="GO:0005886">
    <property type="term" value="C:plasma membrane"/>
    <property type="evidence" value="ECO:0007669"/>
    <property type="project" value="TreeGrafter"/>
</dbReference>
<evidence type="ECO:0000256" key="1">
    <source>
        <dbReference type="ARBA" id="ARBA00004370"/>
    </source>
</evidence>
<evidence type="ECO:0000256" key="3">
    <source>
        <dbReference type="ARBA" id="ARBA00022692"/>
    </source>
</evidence>
<dbReference type="SUPFAM" id="SSF81321">
    <property type="entry name" value="Family A G protein-coupled receptor-like"/>
    <property type="match status" value="1"/>
</dbReference>
<keyword evidence="11" id="KW-1185">Reference proteome</keyword>
<dbReference type="Proteomes" id="UP001163046">
    <property type="component" value="Unassembled WGS sequence"/>
</dbReference>
<gene>
    <name evidence="10" type="ORF">OS493_022245</name>
</gene>
<feature type="transmembrane region" description="Helical" evidence="8">
    <location>
        <begin position="78"/>
        <end position="105"/>
    </location>
</feature>
<dbReference type="PRINTS" id="PR00237">
    <property type="entry name" value="GPCRRHODOPSN"/>
</dbReference>
<sequence>MDGGDMNITRYTVINRTRDNVSYLNSSNIPSTSISLLEGSITLESFIFILSISAVLVNLITVWVIFTTPQLKHHSTMFLAGHIAICDFLIGLYLLVVAINTAVLANKFEQRSGYLDSWKRYICPFIISIRSVALLVEPVVLFVMTLDRYRRIVNHSKPPLSQKVIAIAAYVAWFVGIVLVGINSVSFMGKERFNGTLCSRVDSTSKSMDFYIEKALITTSSLLFASCCVMYFRIYRVVKTQNLRTGTQTYVRVSKLLFALVLSTLVLWFVPAMAVAFVGRQNSSSKEIRQLTILISFATNSLVNPFLYVFRENKFQHVIFPWRNRTSRRIGTPGQRINSLRVNVIAMDVVKDEHNPPNCDNSDETQKECTTSL</sequence>
<comment type="subcellular location">
    <subcellularLocation>
        <location evidence="1">Membrane</location>
    </subcellularLocation>
</comment>
<comment type="caution">
    <text evidence="10">The sequence shown here is derived from an EMBL/GenBank/DDBJ whole genome shotgun (WGS) entry which is preliminary data.</text>
</comment>
<evidence type="ECO:0000256" key="6">
    <source>
        <dbReference type="ARBA" id="ARBA00023136"/>
    </source>
</evidence>
<evidence type="ECO:0000313" key="10">
    <source>
        <dbReference type="EMBL" id="KAJ7330630.1"/>
    </source>
</evidence>
<evidence type="ECO:0000256" key="8">
    <source>
        <dbReference type="SAM" id="Phobius"/>
    </source>
</evidence>
<keyword evidence="4" id="KW-0677">Repeat</keyword>
<feature type="domain" description="G-protein coupled receptors family 1 profile" evidence="9">
    <location>
        <begin position="57"/>
        <end position="308"/>
    </location>
</feature>
<organism evidence="10 11">
    <name type="scientific">Desmophyllum pertusum</name>
    <dbReference type="NCBI Taxonomy" id="174260"/>
    <lineage>
        <taxon>Eukaryota</taxon>
        <taxon>Metazoa</taxon>
        <taxon>Cnidaria</taxon>
        <taxon>Anthozoa</taxon>
        <taxon>Hexacorallia</taxon>
        <taxon>Scleractinia</taxon>
        <taxon>Caryophylliina</taxon>
        <taxon>Caryophylliidae</taxon>
        <taxon>Desmophyllum</taxon>
    </lineage>
</organism>
<proteinExistence type="predicted"/>
<evidence type="ECO:0000256" key="4">
    <source>
        <dbReference type="ARBA" id="ARBA00022737"/>
    </source>
</evidence>
<dbReference type="OrthoDB" id="5969806at2759"/>
<feature type="transmembrane region" description="Helical" evidence="8">
    <location>
        <begin position="125"/>
        <end position="144"/>
    </location>
</feature>
<evidence type="ECO:0000256" key="2">
    <source>
        <dbReference type="ARBA" id="ARBA00022614"/>
    </source>
</evidence>
<keyword evidence="5 8" id="KW-1133">Transmembrane helix</keyword>
<keyword evidence="6 8" id="KW-0472">Membrane</keyword>
<feature type="transmembrane region" description="Helical" evidence="8">
    <location>
        <begin position="215"/>
        <end position="235"/>
    </location>
</feature>
<dbReference type="GO" id="GO:0008528">
    <property type="term" value="F:G protein-coupled peptide receptor activity"/>
    <property type="evidence" value="ECO:0007669"/>
    <property type="project" value="TreeGrafter"/>
</dbReference>
<dbReference type="GO" id="GO:0007189">
    <property type="term" value="P:adenylate cyclase-activating G protein-coupled receptor signaling pathway"/>
    <property type="evidence" value="ECO:0007669"/>
    <property type="project" value="TreeGrafter"/>
</dbReference>
<keyword evidence="3 8" id="KW-0812">Transmembrane</keyword>
<feature type="region of interest" description="Disordered" evidence="7">
    <location>
        <begin position="353"/>
        <end position="373"/>
    </location>
</feature>
<feature type="transmembrane region" description="Helical" evidence="8">
    <location>
        <begin position="164"/>
        <end position="182"/>
    </location>
</feature>
<keyword evidence="2" id="KW-0433">Leucine-rich repeat</keyword>
<dbReference type="EMBL" id="MU827792">
    <property type="protein sequence ID" value="KAJ7330630.1"/>
    <property type="molecule type" value="Genomic_DNA"/>
</dbReference>
<dbReference type="GO" id="GO:0009755">
    <property type="term" value="P:hormone-mediated signaling pathway"/>
    <property type="evidence" value="ECO:0007669"/>
    <property type="project" value="TreeGrafter"/>
</dbReference>
<dbReference type="PANTHER" id="PTHR24372:SF77">
    <property type="entry name" value="G-PROTEIN COUPLED RECEPTORS FAMILY 1 PROFILE DOMAIN-CONTAINING PROTEIN"/>
    <property type="match status" value="1"/>
</dbReference>
<dbReference type="InterPro" id="IPR000276">
    <property type="entry name" value="GPCR_Rhodpsn"/>
</dbReference>
<dbReference type="PROSITE" id="PS50262">
    <property type="entry name" value="G_PROTEIN_RECEP_F1_2"/>
    <property type="match status" value="1"/>
</dbReference>